<dbReference type="Proteomes" id="UP000317648">
    <property type="component" value="Chromosome"/>
</dbReference>
<dbReference type="SUPFAM" id="SSF53187">
    <property type="entry name" value="Zn-dependent exopeptidases"/>
    <property type="match status" value="1"/>
</dbReference>
<feature type="compositionally biased region" description="Low complexity" evidence="5">
    <location>
        <begin position="1"/>
        <end position="28"/>
    </location>
</feature>
<sequence>MSSFAGSPSLSSSDSRSAGPSSEASPAGRFSGPMASETLDLKLMQGFRFTASSSGPHLLATGGVHGDEFEPIAALRRLVRLLESGDLPLRCGRLTVLPLVNESAFWRGHRTGEDLLDLARTCPGRADGTLTEQVALIVSEQIRGADAYVDLHTGGTELTVSPMTGYVLHAAPAVLARQREMARAFNLPLIWGTSPELSGRTLSIARDAGVPAIYAEHGGGARCSEDGIEDYLAGCLNLLGLLGMIDRPPAVSRVEQVVEDPRPDSGHMQRCNPAPMAGFFEPAVTLGAMVAAGDLLGTIHGADHRSAQQVHVGGAGRVLVLRTFPRVQQGETLGVIMEMVATG</sequence>
<dbReference type="EMBL" id="CP036433">
    <property type="protein sequence ID" value="QDU93173.1"/>
    <property type="molecule type" value="Genomic_DNA"/>
</dbReference>
<evidence type="ECO:0000259" key="6">
    <source>
        <dbReference type="Pfam" id="PF24827"/>
    </source>
</evidence>
<dbReference type="OrthoDB" id="9782876at2"/>
<dbReference type="InterPro" id="IPR043795">
    <property type="entry name" value="N-alpha-Ac-DABA-like"/>
</dbReference>
<name>A0A518DMX6_9BACT</name>
<gene>
    <name evidence="7" type="ORF">Pla8534_09520</name>
</gene>
<feature type="region of interest" description="Disordered" evidence="5">
    <location>
        <begin position="1"/>
        <end position="32"/>
    </location>
</feature>
<evidence type="ECO:0000256" key="1">
    <source>
        <dbReference type="ARBA" id="ARBA00001947"/>
    </source>
</evidence>
<dbReference type="GO" id="GO:0046872">
    <property type="term" value="F:metal ion binding"/>
    <property type="evidence" value="ECO:0007669"/>
    <property type="project" value="UniProtKB-KW"/>
</dbReference>
<dbReference type="GO" id="GO:0016788">
    <property type="term" value="F:hydrolase activity, acting on ester bonds"/>
    <property type="evidence" value="ECO:0007669"/>
    <property type="project" value="InterPro"/>
</dbReference>
<dbReference type="CDD" id="cd06230">
    <property type="entry name" value="M14_ASTE_ASPA_like"/>
    <property type="match status" value="1"/>
</dbReference>
<dbReference type="RefSeq" id="WP_145049748.1">
    <property type="nucleotide sequence ID" value="NZ_CP036433.1"/>
</dbReference>
<keyword evidence="8" id="KW-1185">Reference proteome</keyword>
<dbReference type="AlphaFoldDB" id="A0A518DMX6"/>
<dbReference type="InterPro" id="IPR053138">
    <property type="entry name" value="N-alpha-Ac-DABA_deacetylase"/>
</dbReference>
<dbReference type="Gene3D" id="3.40.630.10">
    <property type="entry name" value="Zn peptidases"/>
    <property type="match status" value="1"/>
</dbReference>
<dbReference type="GO" id="GO:0016811">
    <property type="term" value="F:hydrolase activity, acting on carbon-nitrogen (but not peptide) bonds, in linear amides"/>
    <property type="evidence" value="ECO:0007669"/>
    <property type="project" value="InterPro"/>
</dbReference>
<organism evidence="7 8">
    <name type="scientific">Lignipirellula cremea</name>
    <dbReference type="NCBI Taxonomy" id="2528010"/>
    <lineage>
        <taxon>Bacteria</taxon>
        <taxon>Pseudomonadati</taxon>
        <taxon>Planctomycetota</taxon>
        <taxon>Planctomycetia</taxon>
        <taxon>Pirellulales</taxon>
        <taxon>Pirellulaceae</taxon>
        <taxon>Lignipirellula</taxon>
    </lineage>
</organism>
<dbReference type="PANTHER" id="PTHR37326">
    <property type="entry name" value="BLL3975 PROTEIN"/>
    <property type="match status" value="1"/>
</dbReference>
<protein>
    <submittedName>
        <fullName evidence="7">Succinylglutamate desuccinylase / Aspartoacylase family protein</fullName>
    </submittedName>
</protein>
<dbReference type="KEGG" id="lcre:Pla8534_09520"/>
<reference evidence="7 8" key="1">
    <citation type="submission" date="2019-02" db="EMBL/GenBank/DDBJ databases">
        <title>Deep-cultivation of Planctomycetes and their phenomic and genomic characterization uncovers novel biology.</title>
        <authorList>
            <person name="Wiegand S."/>
            <person name="Jogler M."/>
            <person name="Boedeker C."/>
            <person name="Pinto D."/>
            <person name="Vollmers J."/>
            <person name="Rivas-Marin E."/>
            <person name="Kohn T."/>
            <person name="Peeters S.H."/>
            <person name="Heuer A."/>
            <person name="Rast P."/>
            <person name="Oberbeckmann S."/>
            <person name="Bunk B."/>
            <person name="Jeske O."/>
            <person name="Meyerdierks A."/>
            <person name="Storesund J.E."/>
            <person name="Kallscheuer N."/>
            <person name="Luecker S."/>
            <person name="Lage O.M."/>
            <person name="Pohl T."/>
            <person name="Merkel B.J."/>
            <person name="Hornburger P."/>
            <person name="Mueller R.-W."/>
            <person name="Bruemmer F."/>
            <person name="Labrenz M."/>
            <person name="Spormann A.M."/>
            <person name="Op den Camp H."/>
            <person name="Overmann J."/>
            <person name="Amann R."/>
            <person name="Jetten M.S.M."/>
            <person name="Mascher T."/>
            <person name="Medema M.H."/>
            <person name="Devos D.P."/>
            <person name="Kaster A.-K."/>
            <person name="Ovreas L."/>
            <person name="Rohde M."/>
            <person name="Galperin M.Y."/>
            <person name="Jogler C."/>
        </authorList>
    </citation>
    <scope>NUCLEOTIDE SEQUENCE [LARGE SCALE GENOMIC DNA]</scope>
    <source>
        <strain evidence="7 8">Pla85_3_4</strain>
    </source>
</reference>
<keyword evidence="2" id="KW-0479">Metal-binding</keyword>
<feature type="domain" description="Succinylglutamate desuccinylase/Aspartoacylase catalytic" evidence="6">
    <location>
        <begin position="55"/>
        <end position="240"/>
    </location>
</feature>
<keyword evidence="4" id="KW-0862">Zinc</keyword>
<dbReference type="PANTHER" id="PTHR37326:SF1">
    <property type="entry name" value="BLL3975 PROTEIN"/>
    <property type="match status" value="1"/>
</dbReference>
<comment type="cofactor">
    <cofactor evidence="1">
        <name>Zn(2+)</name>
        <dbReference type="ChEBI" id="CHEBI:29105"/>
    </cofactor>
</comment>
<evidence type="ECO:0000256" key="5">
    <source>
        <dbReference type="SAM" id="MobiDB-lite"/>
    </source>
</evidence>
<evidence type="ECO:0000313" key="7">
    <source>
        <dbReference type="EMBL" id="QDU93173.1"/>
    </source>
</evidence>
<evidence type="ECO:0000256" key="4">
    <source>
        <dbReference type="ARBA" id="ARBA00022833"/>
    </source>
</evidence>
<keyword evidence="3" id="KW-0378">Hydrolase</keyword>
<dbReference type="Pfam" id="PF24827">
    <property type="entry name" value="AstE_AspA_cat"/>
    <property type="match status" value="1"/>
</dbReference>
<dbReference type="PIRSF" id="PIRSF039012">
    <property type="entry name" value="ASP"/>
    <property type="match status" value="1"/>
</dbReference>
<evidence type="ECO:0000256" key="3">
    <source>
        <dbReference type="ARBA" id="ARBA00022801"/>
    </source>
</evidence>
<evidence type="ECO:0000313" key="8">
    <source>
        <dbReference type="Proteomes" id="UP000317648"/>
    </source>
</evidence>
<accession>A0A518DMX6</accession>
<proteinExistence type="predicted"/>
<dbReference type="InterPro" id="IPR055438">
    <property type="entry name" value="AstE_AspA_cat"/>
</dbReference>
<evidence type="ECO:0000256" key="2">
    <source>
        <dbReference type="ARBA" id="ARBA00022723"/>
    </source>
</evidence>